<accession>A0A220VDH8</accession>
<dbReference type="PROSITE" id="PS51257">
    <property type="entry name" value="PROKAR_LIPOPROTEIN"/>
    <property type="match status" value="1"/>
</dbReference>
<keyword evidence="4" id="KW-0449">Lipoprotein</keyword>
<comment type="similarity">
    <text evidence="4">Belongs to the BamE family.</text>
</comment>
<evidence type="ECO:0000313" key="6">
    <source>
        <dbReference type="EMBL" id="ASK78415.1"/>
    </source>
</evidence>
<dbReference type="OrthoDB" id="9808250at2"/>
<feature type="domain" description="Outer membrane protein assembly factor BamE" evidence="5">
    <location>
        <begin position="30"/>
        <end position="97"/>
    </location>
</feature>
<keyword evidence="2 4" id="KW-0472">Membrane</keyword>
<evidence type="ECO:0000256" key="2">
    <source>
        <dbReference type="ARBA" id="ARBA00023136"/>
    </source>
</evidence>
<sequence>MNLKSTCCIALLVYMLTGCGLVHKMTIDQGNYISEEQVEQLKIGMSKQQIRYVLGTPMLFDESRPNTWQYVFYVKKGYQPPDEKKIIIQFDSNGKAMSIQK</sequence>
<comment type="function">
    <text evidence="4">Part of the outer membrane protein assembly complex, which is involved in assembly and insertion of beta-barrel proteins into the outer membrane.</text>
</comment>
<keyword evidence="3 4" id="KW-0998">Cell outer membrane</keyword>
<dbReference type="Gene3D" id="3.30.1450.10">
    <property type="match status" value="1"/>
</dbReference>
<gene>
    <name evidence="4" type="primary">bamE</name>
    <name evidence="6" type="ORF">CF386_05045</name>
</gene>
<name>A0A220VDH8_9GAMM</name>
<dbReference type="GO" id="GO:1990063">
    <property type="term" value="C:Bam protein complex"/>
    <property type="evidence" value="ECO:0007669"/>
    <property type="project" value="TreeGrafter"/>
</dbReference>
<dbReference type="AlphaFoldDB" id="A0A220VDH8"/>
<dbReference type="HAMAP" id="MF_00925">
    <property type="entry name" value="OM_assembly_BamE"/>
    <property type="match status" value="1"/>
</dbReference>
<dbReference type="EMBL" id="CP022355">
    <property type="protein sequence ID" value="ASK78415.1"/>
    <property type="molecule type" value="Genomic_DNA"/>
</dbReference>
<reference evidence="6 7" key="1">
    <citation type="journal article" date="2016" name="Int. J. Syst. Evol. Microbiol.">
        <title>Paraphotobacterium marinum gen. nov., sp. nov., a member of the family Vibrionaceae, isolated from surface seawater.</title>
        <authorList>
            <person name="Huang Z."/>
            <person name="Dong C."/>
            <person name="Shao Z."/>
        </authorList>
    </citation>
    <scope>NUCLEOTIDE SEQUENCE [LARGE SCALE GENOMIC DNA]</scope>
    <source>
        <strain evidence="6 7">NSCS20N07D</strain>
    </source>
</reference>
<evidence type="ECO:0000256" key="3">
    <source>
        <dbReference type="ARBA" id="ARBA00023237"/>
    </source>
</evidence>
<dbReference type="InterPro" id="IPR037873">
    <property type="entry name" value="BamE-like"/>
</dbReference>
<dbReference type="GO" id="GO:0043165">
    <property type="term" value="P:Gram-negative-bacterium-type cell outer membrane assembly"/>
    <property type="evidence" value="ECO:0007669"/>
    <property type="project" value="UniProtKB-UniRule"/>
</dbReference>
<dbReference type="KEGG" id="pmai:CF386_05045"/>
<dbReference type="Pfam" id="PF04355">
    <property type="entry name" value="BamE"/>
    <property type="match status" value="1"/>
</dbReference>
<dbReference type="InterPro" id="IPR007450">
    <property type="entry name" value="BamE_dom"/>
</dbReference>
<proteinExistence type="inferred from homology"/>
<keyword evidence="7" id="KW-1185">Reference proteome</keyword>
<dbReference type="RefSeq" id="WP_089073323.1">
    <property type="nucleotide sequence ID" value="NZ_CBCSAM010000001.1"/>
</dbReference>
<organism evidence="6 7">
    <name type="scientific">Paraphotobacterium marinum</name>
    <dbReference type="NCBI Taxonomy" id="1755811"/>
    <lineage>
        <taxon>Bacteria</taxon>
        <taxon>Pseudomonadati</taxon>
        <taxon>Pseudomonadota</taxon>
        <taxon>Gammaproteobacteria</taxon>
        <taxon>Vibrionales</taxon>
        <taxon>Vibrionaceae</taxon>
        <taxon>Paraphotobacterium</taxon>
    </lineage>
</organism>
<dbReference type="Proteomes" id="UP000242175">
    <property type="component" value="Chromosome large"/>
</dbReference>
<dbReference type="PANTHER" id="PTHR37482:SF1">
    <property type="entry name" value="OUTER MEMBRANE PROTEIN ASSEMBLY FACTOR BAME"/>
    <property type="match status" value="1"/>
</dbReference>
<keyword evidence="1 4" id="KW-0732">Signal</keyword>
<dbReference type="GO" id="GO:0051205">
    <property type="term" value="P:protein insertion into membrane"/>
    <property type="evidence" value="ECO:0007669"/>
    <property type="project" value="UniProtKB-UniRule"/>
</dbReference>
<protein>
    <recommendedName>
        <fullName evidence="4">Outer membrane protein assembly factor BamE</fullName>
    </recommendedName>
</protein>
<evidence type="ECO:0000313" key="7">
    <source>
        <dbReference type="Proteomes" id="UP000242175"/>
    </source>
</evidence>
<comment type="subunit">
    <text evidence="4">Part of the Bam complex.</text>
</comment>
<evidence type="ECO:0000259" key="5">
    <source>
        <dbReference type="Pfam" id="PF04355"/>
    </source>
</evidence>
<dbReference type="GO" id="GO:0030674">
    <property type="term" value="F:protein-macromolecule adaptor activity"/>
    <property type="evidence" value="ECO:0007669"/>
    <property type="project" value="TreeGrafter"/>
</dbReference>
<comment type="subcellular location">
    <subcellularLocation>
        <location evidence="4">Cell outer membrane</location>
        <topology evidence="4">Lipid-anchor</topology>
    </subcellularLocation>
</comment>
<dbReference type="PANTHER" id="PTHR37482">
    <property type="entry name" value="OUTER MEMBRANE PROTEIN ASSEMBLY FACTOR BAME"/>
    <property type="match status" value="1"/>
</dbReference>
<evidence type="ECO:0000256" key="1">
    <source>
        <dbReference type="ARBA" id="ARBA00022729"/>
    </source>
</evidence>
<dbReference type="InterPro" id="IPR026592">
    <property type="entry name" value="BamE"/>
</dbReference>
<evidence type="ECO:0000256" key="4">
    <source>
        <dbReference type="HAMAP-Rule" id="MF_00925"/>
    </source>
</evidence>
<keyword evidence="4" id="KW-0564">Palmitate</keyword>